<organism evidence="1 2">
    <name type="scientific">Flavobacterium pectinovorum</name>
    <dbReference type="NCBI Taxonomy" id="29533"/>
    <lineage>
        <taxon>Bacteria</taxon>
        <taxon>Pseudomonadati</taxon>
        <taxon>Bacteroidota</taxon>
        <taxon>Flavobacteriia</taxon>
        <taxon>Flavobacteriales</taxon>
        <taxon>Flavobacteriaceae</taxon>
        <taxon>Flavobacterium</taxon>
    </lineage>
</organism>
<comment type="caution">
    <text evidence="1">The sequence shown here is derived from an EMBL/GenBank/DDBJ whole genome shotgun (WGS) entry which is preliminary data.</text>
</comment>
<dbReference type="OrthoDB" id="9807902at2"/>
<dbReference type="CDD" id="cd14738">
    <property type="entry name" value="PAAR_2"/>
    <property type="match status" value="1"/>
</dbReference>
<accession>A0A502EXD3</accession>
<gene>
    <name evidence="1" type="ORF">EAH81_10785</name>
</gene>
<evidence type="ECO:0000313" key="1">
    <source>
        <dbReference type="EMBL" id="TPG40821.1"/>
    </source>
</evidence>
<keyword evidence="2" id="KW-1185">Reference proteome</keyword>
<proteinExistence type="predicted"/>
<dbReference type="RefSeq" id="WP_140506735.1">
    <property type="nucleotide sequence ID" value="NZ_RCZH01000006.1"/>
</dbReference>
<dbReference type="Pfam" id="PF05488">
    <property type="entry name" value="PAAR_motif"/>
    <property type="match status" value="1"/>
</dbReference>
<dbReference type="Proteomes" id="UP000319700">
    <property type="component" value="Unassembled WGS sequence"/>
</dbReference>
<reference evidence="1 2" key="1">
    <citation type="journal article" date="2019" name="Environ. Microbiol.">
        <title>Species interactions and distinct microbial communities in high Arctic permafrost affected cryosols are associated with the CH4 and CO2 gas fluxes.</title>
        <authorList>
            <person name="Altshuler I."/>
            <person name="Hamel J."/>
            <person name="Turney S."/>
            <person name="Magnuson E."/>
            <person name="Levesque R."/>
            <person name="Greer C."/>
            <person name="Whyte L.G."/>
        </authorList>
    </citation>
    <scope>NUCLEOTIDE SEQUENCE [LARGE SCALE GENOMIC DNA]</scope>
    <source>
        <strain evidence="1 2">42</strain>
    </source>
</reference>
<dbReference type="EMBL" id="RCZH01000006">
    <property type="protein sequence ID" value="TPG40821.1"/>
    <property type="molecule type" value="Genomic_DNA"/>
</dbReference>
<sequence length="99" mass="9703">MPPAARLTDFHQCPMVTPGVPPIPHVGGPIVGPGAPTVLIAGLPAARVGDMLVCVGPPDSIIKGSATVMICGMPAARIGDSTAHGGSIVLGAFNVMIGG</sequence>
<dbReference type="Gene3D" id="2.60.200.60">
    <property type="match status" value="2"/>
</dbReference>
<dbReference type="AlphaFoldDB" id="A0A502EXD3"/>
<name>A0A502EXD3_9FLAO</name>
<evidence type="ECO:0000313" key="2">
    <source>
        <dbReference type="Proteomes" id="UP000319700"/>
    </source>
</evidence>
<protein>
    <submittedName>
        <fullName evidence="1">Type VI secretion protein</fullName>
    </submittedName>
</protein>
<dbReference type="InterPro" id="IPR008727">
    <property type="entry name" value="PAAR_motif"/>
</dbReference>